<dbReference type="PhylomeDB" id="Q7NIP8"/>
<accession>Q7NIP8</accession>
<dbReference type="EnsemblBacteria" id="BAC90076">
    <property type="protein sequence ID" value="BAC90076"/>
    <property type="gene ID" value="BAC90076"/>
</dbReference>
<dbReference type="AlphaFoldDB" id="Q7NIP8"/>
<proteinExistence type="predicted"/>
<dbReference type="SUPFAM" id="SSF55961">
    <property type="entry name" value="Bet v1-like"/>
    <property type="match status" value="1"/>
</dbReference>
<dbReference type="InParanoid" id="Q7NIP8"/>
<keyword evidence="2" id="KW-1185">Reference proteome</keyword>
<name>Q7NIP8_GLOVI</name>
<dbReference type="PANTHER" id="PTHR34133">
    <property type="entry name" value="OS07G0633000 PROTEIN"/>
    <property type="match status" value="1"/>
</dbReference>
<dbReference type="Proteomes" id="UP000000557">
    <property type="component" value="Chromosome"/>
</dbReference>
<evidence type="ECO:0000313" key="2">
    <source>
        <dbReference type="Proteomes" id="UP000000557"/>
    </source>
</evidence>
<dbReference type="HOGENOM" id="CLU_1432699_0_0_3"/>
<reference evidence="1 2" key="1">
    <citation type="journal article" date="2003" name="DNA Res.">
        <title>Complete genome structure of Gloeobacter violaceus PCC 7421, a cyanobacterium that lacks thylakoids.</title>
        <authorList>
            <person name="Nakamura Y."/>
            <person name="Kaneko T."/>
            <person name="Sato S."/>
            <person name="Mimuro M."/>
            <person name="Miyashita H."/>
            <person name="Tsuchiya T."/>
            <person name="Sasamoto S."/>
            <person name="Watanabe A."/>
            <person name="Kawashima K."/>
            <person name="Kishida Y."/>
            <person name="Kiyokawa C."/>
            <person name="Kohara M."/>
            <person name="Matsumoto M."/>
            <person name="Matsuno A."/>
            <person name="Nakazaki N."/>
            <person name="Shimpo S."/>
            <person name="Takeuchi C."/>
            <person name="Yamada M."/>
            <person name="Tabata S."/>
        </authorList>
    </citation>
    <scope>NUCLEOTIDE SEQUENCE [LARGE SCALE GENOMIC DNA]</scope>
    <source>
        <strain evidence="2">ATCC 29082 / PCC 7421</strain>
    </source>
</reference>
<organism evidence="1 2">
    <name type="scientific">Gloeobacter violaceus (strain ATCC 29082 / PCC 7421)</name>
    <dbReference type="NCBI Taxonomy" id="251221"/>
    <lineage>
        <taxon>Bacteria</taxon>
        <taxon>Bacillati</taxon>
        <taxon>Cyanobacteriota</taxon>
        <taxon>Cyanophyceae</taxon>
        <taxon>Gloeobacterales</taxon>
        <taxon>Gloeobacteraceae</taxon>
        <taxon>Gloeobacter</taxon>
    </lineage>
</organism>
<dbReference type="InterPro" id="IPR023393">
    <property type="entry name" value="START-like_dom_sf"/>
</dbReference>
<dbReference type="PANTHER" id="PTHR34133:SF8">
    <property type="entry name" value="OS07G0633000 PROTEIN"/>
    <property type="match status" value="1"/>
</dbReference>
<dbReference type="STRING" id="251221.gene:10759630"/>
<sequence>METAMTSPIQASAQAALDVSLPAAPAEVRRYVSDPQRLLRSGFPPERIEQLGPDRFRLKVRPLVWMGLAIEPTAELQIGADDQGRAWAQLIAYELKGHPWLVKHLKIDFRAQLRTLDAMQAGRTPMQGWAEASACFPTPPFLAWMAEPVLSGAARTILESFLWILRDRLSRSLESDFRRWQAAAVQIEA</sequence>
<dbReference type="KEGG" id="gvi:gll2135"/>
<protein>
    <submittedName>
        <fullName evidence="1">Gll2135 protein</fullName>
    </submittedName>
</protein>
<dbReference type="InterPro" id="IPR018971">
    <property type="entry name" value="DUF1997"/>
</dbReference>
<dbReference type="Gene3D" id="3.30.530.20">
    <property type="match status" value="1"/>
</dbReference>
<dbReference type="Pfam" id="PF09366">
    <property type="entry name" value="DUF1997"/>
    <property type="match status" value="1"/>
</dbReference>
<reference evidence="1 2" key="2">
    <citation type="journal article" date="2003" name="DNA Res.">
        <title>Complete genome structure of Gloeobacter violaceus PCC 7421, a cyanobacterium that lacks thylakoids (supplement).</title>
        <authorList>
            <person name="Nakamura Y."/>
            <person name="Kaneko T."/>
            <person name="Sato S."/>
            <person name="Mimuro M."/>
            <person name="Miyashita H."/>
            <person name="Tsuchiya T."/>
            <person name="Sasamoto S."/>
            <person name="Watanabe A."/>
            <person name="Kawashima K."/>
            <person name="Kishida Y."/>
            <person name="Kiyokawa C."/>
            <person name="Kohara M."/>
            <person name="Matsumoto M."/>
            <person name="Matsuno A."/>
            <person name="Nakazaki N."/>
            <person name="Shimpo S."/>
            <person name="Takeuchi C."/>
            <person name="Yamada M."/>
            <person name="Tabata S."/>
        </authorList>
    </citation>
    <scope>NUCLEOTIDE SEQUENCE [LARGE SCALE GENOMIC DNA]</scope>
    <source>
        <strain evidence="2">ATCC 29082 / PCC 7421</strain>
    </source>
</reference>
<dbReference type="OrthoDB" id="510717at2"/>
<evidence type="ECO:0000313" key="1">
    <source>
        <dbReference type="EMBL" id="BAC90076.1"/>
    </source>
</evidence>
<dbReference type="EMBL" id="BA000045">
    <property type="protein sequence ID" value="BAC90076.1"/>
    <property type="molecule type" value="Genomic_DNA"/>
</dbReference>
<gene>
    <name evidence="1" type="ordered locus">gll2135</name>
</gene>